<feature type="domain" description="Large ribosomal subunit protein uL11 C-terminal" evidence="11">
    <location>
        <begin position="76"/>
        <end position="144"/>
    </location>
</feature>
<dbReference type="CDD" id="cd00349">
    <property type="entry name" value="Ribosomal_L11"/>
    <property type="match status" value="1"/>
</dbReference>
<keyword evidence="5 7" id="KW-0689">Ribosomal protein</keyword>
<dbReference type="NCBIfam" id="TIGR01632">
    <property type="entry name" value="L11_bact"/>
    <property type="match status" value="1"/>
</dbReference>
<name>A0A2U8BSC7_9RICK</name>
<dbReference type="FunFam" id="3.30.1550.10:FF:000005">
    <property type="entry name" value="50S ribosomal protein L11"/>
    <property type="match status" value="1"/>
</dbReference>
<evidence type="ECO:0000259" key="12">
    <source>
        <dbReference type="Pfam" id="PF03946"/>
    </source>
</evidence>
<comment type="PTM">
    <text evidence="7 9">One or more lysine residues are methylated.</text>
</comment>
<dbReference type="OrthoDB" id="9802408at2"/>
<evidence type="ECO:0000256" key="1">
    <source>
        <dbReference type="ARBA" id="ARBA00010537"/>
    </source>
</evidence>
<dbReference type="InterPro" id="IPR000911">
    <property type="entry name" value="Ribosomal_uL11"/>
</dbReference>
<evidence type="ECO:0000313" key="14">
    <source>
        <dbReference type="Proteomes" id="UP000244519"/>
    </source>
</evidence>
<dbReference type="KEGG" id="fso:Fsol_00472"/>
<dbReference type="GO" id="GO:0022625">
    <property type="term" value="C:cytosolic large ribosomal subunit"/>
    <property type="evidence" value="ECO:0007669"/>
    <property type="project" value="TreeGrafter"/>
</dbReference>
<dbReference type="SUPFAM" id="SSF46906">
    <property type="entry name" value="Ribosomal protein L11, C-terminal domain"/>
    <property type="match status" value="1"/>
</dbReference>
<dbReference type="Pfam" id="PF03946">
    <property type="entry name" value="Ribosomal_L11_N"/>
    <property type="match status" value="1"/>
</dbReference>
<dbReference type="Gene3D" id="3.30.1550.10">
    <property type="entry name" value="Ribosomal protein L11/L12, N-terminal domain"/>
    <property type="match status" value="1"/>
</dbReference>
<dbReference type="GO" id="GO:0070180">
    <property type="term" value="F:large ribosomal subunit rRNA binding"/>
    <property type="evidence" value="ECO:0007669"/>
    <property type="project" value="UniProtKB-UniRule"/>
</dbReference>
<sequence>MKGSKNVVLVGTIKLVVPAAAATPSPPIGPALGQKGLNIAAFCKEFNDRTSGMKKGTPIPVMIQAYSDRSFKFEIKQPPVSFLLKEEAKLESGAKSPGRDEFIKITREAVQRVATIKMEDIGVDNLEAAMKVVEGTARSMGLRVED</sequence>
<reference evidence="13 14" key="1">
    <citation type="journal article" date="2018" name="Genome Biol. Evol.">
        <title>The Genome Sequence of "Candidatus Fokinia solitaria": Insights on Reductive Evolution in Rickettsiales.</title>
        <authorList>
            <person name="Floriano A.M."/>
            <person name="Castelli M."/>
            <person name="Krenek S."/>
            <person name="Berendonk T.U."/>
            <person name="Bazzocchi C."/>
            <person name="Petroni G."/>
            <person name="Sassera D."/>
        </authorList>
    </citation>
    <scope>NUCLEOTIDE SEQUENCE [LARGE SCALE GENOMIC DNA]</scope>
    <source>
        <strain evidence="13">Rio ETE_ALG 3VII</strain>
    </source>
</reference>
<dbReference type="EMBL" id="CP025989">
    <property type="protein sequence ID" value="AWD33266.1"/>
    <property type="molecule type" value="Genomic_DNA"/>
</dbReference>
<evidence type="ECO:0000259" key="11">
    <source>
        <dbReference type="Pfam" id="PF00298"/>
    </source>
</evidence>
<evidence type="ECO:0000256" key="6">
    <source>
        <dbReference type="ARBA" id="ARBA00023274"/>
    </source>
</evidence>
<keyword evidence="2 7" id="KW-0488">Methylation</keyword>
<feature type="chain" id="PRO_5015949710" description="Large ribosomal subunit protein uL11" evidence="10">
    <location>
        <begin position="22"/>
        <end position="146"/>
    </location>
</feature>
<evidence type="ECO:0000256" key="2">
    <source>
        <dbReference type="ARBA" id="ARBA00022481"/>
    </source>
</evidence>
<evidence type="ECO:0000313" key="13">
    <source>
        <dbReference type="EMBL" id="AWD33266.1"/>
    </source>
</evidence>
<dbReference type="PROSITE" id="PS00359">
    <property type="entry name" value="RIBOSOMAL_L11"/>
    <property type="match status" value="1"/>
</dbReference>
<dbReference type="InterPro" id="IPR006519">
    <property type="entry name" value="Ribosomal_uL11_bac-typ"/>
</dbReference>
<keyword evidence="6 7" id="KW-0687">Ribonucleoprotein</keyword>
<dbReference type="RefSeq" id="WP_108673287.1">
    <property type="nucleotide sequence ID" value="NZ_CP025989.1"/>
</dbReference>
<proteinExistence type="inferred from homology"/>
<evidence type="ECO:0000256" key="4">
    <source>
        <dbReference type="ARBA" id="ARBA00022884"/>
    </source>
</evidence>
<dbReference type="Gene3D" id="1.10.10.250">
    <property type="entry name" value="Ribosomal protein L11, C-terminal domain"/>
    <property type="match status" value="1"/>
</dbReference>
<evidence type="ECO:0000256" key="3">
    <source>
        <dbReference type="ARBA" id="ARBA00022730"/>
    </source>
</evidence>
<dbReference type="HAMAP" id="MF_00736">
    <property type="entry name" value="Ribosomal_uL11"/>
    <property type="match status" value="1"/>
</dbReference>
<keyword evidence="3 7" id="KW-0699">rRNA-binding</keyword>
<evidence type="ECO:0000256" key="10">
    <source>
        <dbReference type="SAM" id="SignalP"/>
    </source>
</evidence>
<dbReference type="InterPro" id="IPR020785">
    <property type="entry name" value="Ribosomal_uL11_CS"/>
</dbReference>
<dbReference type="SMART" id="SM00649">
    <property type="entry name" value="RL11"/>
    <property type="match status" value="1"/>
</dbReference>
<dbReference type="SUPFAM" id="SSF54747">
    <property type="entry name" value="Ribosomal L11/L12e N-terminal domain"/>
    <property type="match status" value="1"/>
</dbReference>
<dbReference type="InterPro" id="IPR036796">
    <property type="entry name" value="Ribosomal_uL11_N_sf"/>
</dbReference>
<comment type="function">
    <text evidence="7 9">Forms part of the ribosomal stalk which helps the ribosome interact with GTP-bound translation factors.</text>
</comment>
<dbReference type="PANTHER" id="PTHR11661:SF1">
    <property type="entry name" value="LARGE RIBOSOMAL SUBUNIT PROTEIN UL11M"/>
    <property type="match status" value="1"/>
</dbReference>
<evidence type="ECO:0000256" key="7">
    <source>
        <dbReference type="HAMAP-Rule" id="MF_00736"/>
    </source>
</evidence>
<evidence type="ECO:0000256" key="5">
    <source>
        <dbReference type="ARBA" id="ARBA00022980"/>
    </source>
</evidence>
<comment type="similarity">
    <text evidence="1 7 8">Belongs to the universal ribosomal protein uL11 family.</text>
</comment>
<dbReference type="Proteomes" id="UP000244519">
    <property type="component" value="Chromosome"/>
</dbReference>
<feature type="domain" description="Large ribosomal subunit protein uL11 N-terminal" evidence="12">
    <location>
        <begin position="13"/>
        <end position="71"/>
    </location>
</feature>
<accession>A0A2U8BSC7</accession>
<organism evidence="13 14">
    <name type="scientific">Candidatus Fokinia solitaria</name>
    <dbReference type="NCBI Taxonomy" id="1802984"/>
    <lineage>
        <taxon>Bacteria</taxon>
        <taxon>Pseudomonadati</taxon>
        <taxon>Pseudomonadota</taxon>
        <taxon>Alphaproteobacteria</taxon>
        <taxon>Rickettsiales</taxon>
        <taxon>Candidatus Midichloriaceae</taxon>
        <taxon>Candidatus Fokinia</taxon>
    </lineage>
</organism>
<protein>
    <recommendedName>
        <fullName evidence="7">Large ribosomal subunit protein uL11</fullName>
    </recommendedName>
</protein>
<dbReference type="GO" id="GO:0006412">
    <property type="term" value="P:translation"/>
    <property type="evidence" value="ECO:0007669"/>
    <property type="project" value="UniProtKB-UniRule"/>
</dbReference>
<evidence type="ECO:0000256" key="9">
    <source>
        <dbReference type="RuleBase" id="RU003979"/>
    </source>
</evidence>
<dbReference type="GO" id="GO:0003735">
    <property type="term" value="F:structural constituent of ribosome"/>
    <property type="evidence" value="ECO:0007669"/>
    <property type="project" value="InterPro"/>
</dbReference>
<dbReference type="InterPro" id="IPR020784">
    <property type="entry name" value="Ribosomal_uL11_N"/>
</dbReference>
<dbReference type="AlphaFoldDB" id="A0A2U8BSC7"/>
<dbReference type="PANTHER" id="PTHR11661">
    <property type="entry name" value="60S RIBOSOMAL PROTEIN L12"/>
    <property type="match status" value="1"/>
</dbReference>
<keyword evidence="10" id="KW-0732">Signal</keyword>
<feature type="signal peptide" evidence="10">
    <location>
        <begin position="1"/>
        <end position="21"/>
    </location>
</feature>
<dbReference type="Pfam" id="PF00298">
    <property type="entry name" value="Ribosomal_L11"/>
    <property type="match status" value="1"/>
</dbReference>
<comment type="subunit">
    <text evidence="7">Part of the ribosomal stalk of the 50S ribosomal subunit. Interacts with L10 and the large rRNA to form the base of the stalk. L10 forms an elongated spine to which L12 dimers bind in a sequential fashion forming a multimeric L10(L12)X complex.</text>
</comment>
<keyword evidence="14" id="KW-1185">Reference proteome</keyword>
<evidence type="ECO:0000256" key="8">
    <source>
        <dbReference type="RuleBase" id="RU003978"/>
    </source>
</evidence>
<gene>
    <name evidence="7" type="primary">rplK</name>
    <name evidence="13" type="ORF">Fsol_00472</name>
</gene>
<keyword evidence="4 7" id="KW-0694">RNA-binding</keyword>
<dbReference type="InterPro" id="IPR036769">
    <property type="entry name" value="Ribosomal_uL11_C_sf"/>
</dbReference>
<dbReference type="InterPro" id="IPR020783">
    <property type="entry name" value="Ribosomal_uL11_C"/>
</dbReference>